<feature type="region of interest" description="Disordered" evidence="4">
    <location>
        <begin position="1"/>
        <end position="23"/>
    </location>
</feature>
<evidence type="ECO:0000256" key="2">
    <source>
        <dbReference type="ARBA" id="ARBA00022676"/>
    </source>
</evidence>
<keyword evidence="7" id="KW-1185">Reference proteome</keyword>
<comment type="caution">
    <text evidence="6">The sequence shown here is derived from an EMBL/GenBank/DDBJ whole genome shotgun (WGS) entry which is preliminary data.</text>
</comment>
<evidence type="ECO:0000313" key="7">
    <source>
        <dbReference type="Proteomes" id="UP000540191"/>
    </source>
</evidence>
<evidence type="ECO:0000259" key="5">
    <source>
        <dbReference type="Pfam" id="PF13579"/>
    </source>
</evidence>
<proteinExistence type="predicted"/>
<reference evidence="6 7" key="1">
    <citation type="submission" date="2020-08" db="EMBL/GenBank/DDBJ databases">
        <title>Sequencing the genomes of 1000 actinobacteria strains.</title>
        <authorList>
            <person name="Klenk H.-P."/>
        </authorList>
    </citation>
    <scope>NUCLEOTIDE SEQUENCE [LARGE SCALE GENOMIC DNA]</scope>
    <source>
        <strain evidence="6 7">DSM 23974</strain>
    </source>
</reference>
<dbReference type="Proteomes" id="UP000540191">
    <property type="component" value="Unassembled WGS sequence"/>
</dbReference>
<dbReference type="EMBL" id="JACHNA010000001">
    <property type="protein sequence ID" value="MBB4735022.1"/>
    <property type="molecule type" value="Genomic_DNA"/>
</dbReference>
<feature type="compositionally biased region" description="Basic and acidic residues" evidence="4">
    <location>
        <begin position="73"/>
        <end position="89"/>
    </location>
</feature>
<dbReference type="GO" id="GO:1901137">
    <property type="term" value="P:carbohydrate derivative biosynthetic process"/>
    <property type="evidence" value="ECO:0007669"/>
    <property type="project" value="UniProtKB-ARBA"/>
</dbReference>
<dbReference type="Gene3D" id="3.40.50.2000">
    <property type="entry name" value="Glycogen Phosphorylase B"/>
    <property type="match status" value="2"/>
</dbReference>
<keyword evidence="3 6" id="KW-0808">Transferase</keyword>
<dbReference type="Pfam" id="PF13579">
    <property type="entry name" value="Glyco_trans_4_4"/>
    <property type="match status" value="1"/>
</dbReference>
<dbReference type="PANTHER" id="PTHR45947:SF3">
    <property type="entry name" value="SULFOQUINOVOSYL TRANSFERASE SQD2"/>
    <property type="match status" value="1"/>
</dbReference>
<evidence type="ECO:0000256" key="4">
    <source>
        <dbReference type="SAM" id="MobiDB-lite"/>
    </source>
</evidence>
<protein>
    <recommendedName>
        <fullName evidence="1">D-inositol 3-phosphate glycosyltransferase</fullName>
    </recommendedName>
</protein>
<name>A0A7W7GMV8_9MICC</name>
<sequence>MRLTGSGPRTLNAGGTAGRSAAERAAGRAPRLCLLIHSYAPETTPPQRRWDAFVRAFVEAGWNVDVIAPTVPGREDGRTGTGAHGERIVRTPAPRSGAGGRNSRFLASAVHAVLCLPAALTVPRPDVVVATLPALPMVVPARVLRLLWRRPLVLEMRDAWPDLAREAEVGAGPLGAVMDRLVTGAQRSAETVVTVTAGFGKRLAARGVDVPVHVPNGIAVTAAAPVTRRQREAGDGLHVLYLGNHGESQGLEVLVEAAALLRDQAQPSDPPVTVRLVGDGTRREALVALNRRLGEPAQLLPAVTGAQVRGQYAWADTCLVILRDDWPSFDWTVPSKTYELLAMDQHITPVVRGEAAEVVQQATGAQPIPARAQALADHLRALAADPESTRTCGRGRKWVNRHADLHVLGTRMVETVSAAVERGRRPRRRRVGRRR</sequence>
<dbReference type="InterPro" id="IPR050194">
    <property type="entry name" value="Glycosyltransferase_grp1"/>
</dbReference>
<organism evidence="6 7">
    <name type="scientific">Micrococcus cohnii</name>
    <dbReference type="NCBI Taxonomy" id="993416"/>
    <lineage>
        <taxon>Bacteria</taxon>
        <taxon>Bacillati</taxon>
        <taxon>Actinomycetota</taxon>
        <taxon>Actinomycetes</taxon>
        <taxon>Micrococcales</taxon>
        <taxon>Micrococcaceae</taxon>
        <taxon>Micrococcus</taxon>
    </lineage>
</organism>
<dbReference type="AlphaFoldDB" id="A0A7W7GMV8"/>
<keyword evidence="2" id="KW-0328">Glycosyltransferase</keyword>
<dbReference type="SUPFAM" id="SSF53756">
    <property type="entry name" value="UDP-Glycosyltransferase/glycogen phosphorylase"/>
    <property type="match status" value="1"/>
</dbReference>
<evidence type="ECO:0000256" key="3">
    <source>
        <dbReference type="ARBA" id="ARBA00022679"/>
    </source>
</evidence>
<dbReference type="PANTHER" id="PTHR45947">
    <property type="entry name" value="SULFOQUINOVOSYL TRANSFERASE SQD2"/>
    <property type="match status" value="1"/>
</dbReference>
<gene>
    <name evidence="6" type="ORF">HDA30_000530</name>
</gene>
<feature type="domain" description="Glycosyltransferase subfamily 4-like N-terminal" evidence="5">
    <location>
        <begin position="48"/>
        <end position="217"/>
    </location>
</feature>
<feature type="region of interest" description="Disordered" evidence="4">
    <location>
        <begin position="71"/>
        <end position="100"/>
    </location>
</feature>
<dbReference type="CDD" id="cd03794">
    <property type="entry name" value="GT4_WbuB-like"/>
    <property type="match status" value="1"/>
</dbReference>
<dbReference type="GO" id="GO:0016758">
    <property type="term" value="F:hexosyltransferase activity"/>
    <property type="evidence" value="ECO:0007669"/>
    <property type="project" value="TreeGrafter"/>
</dbReference>
<accession>A0A7W7GMV8</accession>
<evidence type="ECO:0000256" key="1">
    <source>
        <dbReference type="ARBA" id="ARBA00021292"/>
    </source>
</evidence>
<dbReference type="InterPro" id="IPR028098">
    <property type="entry name" value="Glyco_trans_4-like_N"/>
</dbReference>
<evidence type="ECO:0000313" key="6">
    <source>
        <dbReference type="EMBL" id="MBB4735022.1"/>
    </source>
</evidence>
<dbReference type="RefSeq" id="WP_262337693.1">
    <property type="nucleotide sequence ID" value="NZ_JACHNA010000001.1"/>
</dbReference>